<organism evidence="4 5">
    <name type="scientific">Natrinema altunense</name>
    <dbReference type="NCBI Taxonomy" id="222984"/>
    <lineage>
        <taxon>Archaea</taxon>
        <taxon>Methanobacteriati</taxon>
        <taxon>Methanobacteriota</taxon>
        <taxon>Stenosarchaea group</taxon>
        <taxon>Halobacteria</taxon>
        <taxon>Halobacteriales</taxon>
        <taxon>Natrialbaceae</taxon>
        <taxon>Natrinema</taxon>
    </lineage>
</organism>
<evidence type="ECO:0000259" key="3">
    <source>
        <dbReference type="Pfam" id="PF03703"/>
    </source>
</evidence>
<dbReference type="RefSeq" id="WP_130169562.1">
    <property type="nucleotide sequence ID" value="NZ_SHMR01000001.1"/>
</dbReference>
<name>A0A482XXE3_9EURY</name>
<feature type="region of interest" description="Disordered" evidence="1">
    <location>
        <begin position="1"/>
        <end position="37"/>
    </location>
</feature>
<dbReference type="PANTHER" id="PTHR37938:SF1">
    <property type="entry name" value="BLL0215 PROTEIN"/>
    <property type="match status" value="1"/>
</dbReference>
<dbReference type="OrthoDB" id="204675at2157"/>
<evidence type="ECO:0000256" key="2">
    <source>
        <dbReference type="SAM" id="Phobius"/>
    </source>
</evidence>
<feature type="transmembrane region" description="Helical" evidence="2">
    <location>
        <begin position="82"/>
        <end position="100"/>
    </location>
</feature>
<dbReference type="Pfam" id="PF03703">
    <property type="entry name" value="bPH_2"/>
    <property type="match status" value="1"/>
</dbReference>
<gene>
    <name evidence="4" type="ORF">ELS17_03570</name>
</gene>
<evidence type="ECO:0000313" key="4">
    <source>
        <dbReference type="EMBL" id="RZH68558.1"/>
    </source>
</evidence>
<evidence type="ECO:0000313" key="5">
    <source>
        <dbReference type="Proteomes" id="UP000292704"/>
    </source>
</evidence>
<protein>
    <submittedName>
        <fullName evidence="4">PH domain-containing protein</fullName>
    </submittedName>
</protein>
<feature type="domain" description="YdbS-like PH" evidence="3">
    <location>
        <begin position="104"/>
        <end position="177"/>
    </location>
</feature>
<accession>A0A482XXE3</accession>
<dbReference type="STRING" id="222984.GCA_000731985_01006"/>
<dbReference type="PANTHER" id="PTHR37938">
    <property type="entry name" value="BLL0215 PROTEIN"/>
    <property type="match status" value="1"/>
</dbReference>
<dbReference type="Proteomes" id="UP000292704">
    <property type="component" value="Unassembled WGS sequence"/>
</dbReference>
<comment type="caution">
    <text evidence="4">The sequence shown here is derived from an EMBL/GenBank/DDBJ whole genome shotgun (WGS) entry which is preliminary data.</text>
</comment>
<feature type="transmembrane region" description="Helical" evidence="2">
    <location>
        <begin position="57"/>
        <end position="76"/>
    </location>
</feature>
<dbReference type="InterPro" id="IPR005182">
    <property type="entry name" value="YdbS-like_PH"/>
</dbReference>
<keyword evidence="2" id="KW-1133">Transmembrane helix</keyword>
<proteinExistence type="predicted"/>
<dbReference type="AlphaFoldDB" id="A0A482XXE3"/>
<reference evidence="4 5" key="1">
    <citation type="submission" date="2019-02" db="EMBL/GenBank/DDBJ databases">
        <title>Genome analysis provides insights into bioremediation potentialities and Haloocin production by Natrinema altunense strain 4.1R isolated from Chott Douz in Tunisian desert.</title>
        <authorList>
            <person name="Najjari A."/>
            <person name="Youssef N."/>
            <person name="Ben Dhia O."/>
            <person name="Ferjani R."/>
            <person name="El Hidri D."/>
            <person name="Ouzari H.I."/>
            <person name="Cherif A."/>
        </authorList>
    </citation>
    <scope>NUCLEOTIDE SEQUENCE [LARGE SCALE GENOMIC DNA]</scope>
    <source>
        <strain evidence="4 5">4.1R</strain>
    </source>
</reference>
<keyword evidence="2" id="KW-0472">Membrane</keyword>
<evidence type="ECO:0000256" key="1">
    <source>
        <dbReference type="SAM" id="MobiDB-lite"/>
    </source>
</evidence>
<dbReference type="EMBL" id="SHMR01000001">
    <property type="protein sequence ID" value="RZH68558.1"/>
    <property type="molecule type" value="Genomic_DNA"/>
</dbReference>
<keyword evidence="2" id="KW-0812">Transmembrane</keyword>
<sequence>MTRTSPSEPDAGSEARSKASAESTPHSGDSAASVPPWLPLEEGDRVRWQAGPRVQTVLPWAVVALVGTVLLLAAVAVEWLPILAVVGVPAVLAPALWQYARVSRTAFVVTDGVAATRRGVLGRTVRIVSLERVQNTTVEQDPVGRYVGYGTVTIETAGGSPLRFRNIERPGEIRDRLEAERDRLTGSEVPGGRDQWEAVLAEVRAWRRALEHDA</sequence>